<evidence type="ECO:0000313" key="2">
    <source>
        <dbReference type="Proteomes" id="UP000663823"/>
    </source>
</evidence>
<reference evidence="1" key="1">
    <citation type="submission" date="2021-02" db="EMBL/GenBank/DDBJ databases">
        <authorList>
            <person name="Nowell W R."/>
        </authorList>
    </citation>
    <scope>NUCLEOTIDE SEQUENCE</scope>
</reference>
<dbReference type="Proteomes" id="UP000663823">
    <property type="component" value="Unassembled WGS sequence"/>
</dbReference>
<evidence type="ECO:0000313" key="1">
    <source>
        <dbReference type="EMBL" id="CAF4169647.1"/>
    </source>
</evidence>
<organism evidence="1 2">
    <name type="scientific">Rotaria sordida</name>
    <dbReference type="NCBI Taxonomy" id="392033"/>
    <lineage>
        <taxon>Eukaryota</taxon>
        <taxon>Metazoa</taxon>
        <taxon>Spiralia</taxon>
        <taxon>Gnathifera</taxon>
        <taxon>Rotifera</taxon>
        <taxon>Eurotatoria</taxon>
        <taxon>Bdelloidea</taxon>
        <taxon>Philodinida</taxon>
        <taxon>Philodinidae</taxon>
        <taxon>Rotaria</taxon>
    </lineage>
</organism>
<dbReference type="AlphaFoldDB" id="A0A819ZGN2"/>
<sequence>MFVLLLLKYLADNTVIIDLDKILNSNDSIEIKGMETKFKLNGWCFVFLPTEILDQHLVFQEQSSLSSLIECTDLPLQDEHFDMLHIISYFN</sequence>
<accession>A0A819ZGN2</accession>
<dbReference type="EMBL" id="CAJOAX010017024">
    <property type="protein sequence ID" value="CAF4169647.1"/>
    <property type="molecule type" value="Genomic_DNA"/>
</dbReference>
<proteinExistence type="predicted"/>
<name>A0A819ZGN2_9BILA</name>
<protein>
    <submittedName>
        <fullName evidence="1">Uncharacterized protein</fullName>
    </submittedName>
</protein>
<gene>
    <name evidence="1" type="ORF">OTI717_LOCUS37132</name>
</gene>
<comment type="caution">
    <text evidence="1">The sequence shown here is derived from an EMBL/GenBank/DDBJ whole genome shotgun (WGS) entry which is preliminary data.</text>
</comment>